<evidence type="ECO:0000256" key="11">
    <source>
        <dbReference type="ARBA" id="ARBA00024535"/>
    </source>
</evidence>
<keyword evidence="10 12" id="KW-0443">Lipid metabolism</keyword>
<evidence type="ECO:0000256" key="9">
    <source>
        <dbReference type="ARBA" id="ARBA00022833"/>
    </source>
</evidence>
<feature type="binding site" evidence="12">
    <location>
        <position position="249"/>
    </location>
    <ligand>
        <name>Zn(2+)</name>
        <dbReference type="ChEBI" id="CHEBI:29105"/>
    </ligand>
</feature>
<dbReference type="InterPro" id="IPR004463">
    <property type="entry name" value="UDP-acyl_GlcNac_deAcase"/>
</dbReference>
<dbReference type="GO" id="GO:0046872">
    <property type="term" value="F:metal ion binding"/>
    <property type="evidence" value="ECO:0007669"/>
    <property type="project" value="UniProtKB-KW"/>
</dbReference>
<dbReference type="EC" id="3.5.1.108" evidence="4 12"/>
<dbReference type="HAMAP" id="MF_00388">
    <property type="entry name" value="LpxC"/>
    <property type="match status" value="1"/>
</dbReference>
<evidence type="ECO:0000256" key="6">
    <source>
        <dbReference type="ARBA" id="ARBA00022556"/>
    </source>
</evidence>
<evidence type="ECO:0000256" key="4">
    <source>
        <dbReference type="ARBA" id="ARBA00012745"/>
    </source>
</evidence>
<feature type="binding site" evidence="12">
    <location>
        <position position="88"/>
    </location>
    <ligand>
        <name>Zn(2+)</name>
        <dbReference type="ChEBI" id="CHEBI:29105"/>
    </ligand>
</feature>
<dbReference type="PANTHER" id="PTHR33694:SF1">
    <property type="entry name" value="UDP-3-O-ACYL-N-ACETYLGLUCOSAMINE DEACETYLASE 1, MITOCHONDRIAL-RELATED"/>
    <property type="match status" value="1"/>
</dbReference>
<dbReference type="NCBIfam" id="TIGR00325">
    <property type="entry name" value="lpxC"/>
    <property type="match status" value="1"/>
</dbReference>
<comment type="caution">
    <text evidence="13">The sequence shown here is derived from an EMBL/GenBank/DDBJ whole genome shotgun (WGS) entry which is preliminary data.</text>
</comment>
<evidence type="ECO:0000256" key="1">
    <source>
        <dbReference type="ARBA" id="ARBA00001947"/>
    </source>
</evidence>
<dbReference type="Gene3D" id="3.30.230.20">
    <property type="entry name" value="lpxc deacetylase, domain 1"/>
    <property type="match status" value="1"/>
</dbReference>
<proteinExistence type="inferred from homology"/>
<keyword evidence="7 12" id="KW-0479">Metal-binding</keyword>
<evidence type="ECO:0000256" key="7">
    <source>
        <dbReference type="ARBA" id="ARBA00022723"/>
    </source>
</evidence>
<keyword evidence="6 12" id="KW-0441">Lipid A biosynthesis</keyword>
<feature type="active site" description="Proton donor" evidence="12">
    <location>
        <position position="272"/>
    </location>
</feature>
<dbReference type="PANTHER" id="PTHR33694">
    <property type="entry name" value="UDP-3-O-ACYL-N-ACETYLGLUCOSAMINE DEACETYLASE 1, MITOCHONDRIAL-RELATED"/>
    <property type="match status" value="1"/>
</dbReference>
<dbReference type="InterPro" id="IPR011334">
    <property type="entry name" value="UDP-acyl_GlcNac_deAcase_C"/>
</dbReference>
<dbReference type="Pfam" id="PF03331">
    <property type="entry name" value="LpxC"/>
    <property type="match status" value="1"/>
</dbReference>
<comment type="pathway">
    <text evidence="3 12">Glycolipid biosynthesis; lipid IV(A) biosynthesis; lipid IV(A) from (3R)-3-hydroxytetradecanoyl-[acyl-carrier-protein] and UDP-N-acetyl-alpha-D-glucosamine: step 2/6.</text>
</comment>
<dbReference type="GO" id="GO:0103117">
    <property type="term" value="F:UDP-3-O-acyl-N-acetylglucosamine deacetylase activity"/>
    <property type="evidence" value="ECO:0007669"/>
    <property type="project" value="UniProtKB-UniRule"/>
</dbReference>
<accession>A0A328AAQ4</accession>
<protein>
    <recommendedName>
        <fullName evidence="4 12">UDP-3-O-acyl-N-acetylglucosamine deacetylase</fullName>
        <shortName evidence="12">UDP-3-O-acyl-GlcNAc deacetylase</shortName>
        <ecNumber evidence="4 12">3.5.1.108</ecNumber>
    </recommendedName>
    <alternativeName>
        <fullName evidence="12">UDP-3-O-[R-3-hydroxymyristoyl]-N-acetylglucosamine deacetylase</fullName>
    </alternativeName>
</protein>
<evidence type="ECO:0000256" key="8">
    <source>
        <dbReference type="ARBA" id="ARBA00022801"/>
    </source>
</evidence>
<evidence type="ECO:0000256" key="12">
    <source>
        <dbReference type="HAMAP-Rule" id="MF_00388"/>
    </source>
</evidence>
<evidence type="ECO:0000313" key="14">
    <source>
        <dbReference type="Proteomes" id="UP000249725"/>
    </source>
</evidence>
<keyword evidence="8 12" id="KW-0378">Hydrolase</keyword>
<evidence type="ECO:0000256" key="2">
    <source>
        <dbReference type="ARBA" id="ARBA00002923"/>
    </source>
</evidence>
<comment type="cofactor">
    <cofactor evidence="1 12">
        <name>Zn(2+)</name>
        <dbReference type="ChEBI" id="CHEBI:29105"/>
    </cofactor>
</comment>
<gene>
    <name evidence="12" type="primary">lpxC</name>
    <name evidence="13" type="ORF">DJ018_15115</name>
</gene>
<evidence type="ECO:0000256" key="5">
    <source>
        <dbReference type="ARBA" id="ARBA00022516"/>
    </source>
</evidence>
<comment type="catalytic activity">
    <reaction evidence="11 12">
        <text>a UDP-3-O-[(3R)-3-hydroxyacyl]-N-acetyl-alpha-D-glucosamine + H2O = a UDP-3-O-[(3R)-3-hydroxyacyl]-alpha-D-glucosamine + acetate</text>
        <dbReference type="Rhea" id="RHEA:67816"/>
        <dbReference type="ChEBI" id="CHEBI:15377"/>
        <dbReference type="ChEBI" id="CHEBI:30089"/>
        <dbReference type="ChEBI" id="CHEBI:137740"/>
        <dbReference type="ChEBI" id="CHEBI:173225"/>
        <dbReference type="EC" id="3.5.1.108"/>
    </reaction>
</comment>
<dbReference type="UniPathway" id="UPA00359">
    <property type="reaction ID" value="UER00478"/>
</dbReference>
<dbReference type="OrthoDB" id="9802746at2"/>
<evidence type="ECO:0000256" key="3">
    <source>
        <dbReference type="ARBA" id="ARBA00005002"/>
    </source>
</evidence>
<dbReference type="Gene3D" id="3.30.1700.10">
    <property type="entry name" value="lpxc deacetylase, domain 2"/>
    <property type="match status" value="1"/>
</dbReference>
<keyword evidence="9 12" id="KW-0862">Zinc</keyword>
<dbReference type="EMBL" id="QFYR01000004">
    <property type="protein sequence ID" value="RAK51276.1"/>
    <property type="molecule type" value="Genomic_DNA"/>
</dbReference>
<dbReference type="RefSeq" id="WP_111515811.1">
    <property type="nucleotide sequence ID" value="NZ_QFYR01000004.1"/>
</dbReference>
<dbReference type="GO" id="GO:0016020">
    <property type="term" value="C:membrane"/>
    <property type="evidence" value="ECO:0007669"/>
    <property type="project" value="GOC"/>
</dbReference>
<organism evidence="13 14">
    <name type="scientific">Phenylobacterium deserti</name>
    <dbReference type="NCBI Taxonomy" id="1914756"/>
    <lineage>
        <taxon>Bacteria</taxon>
        <taxon>Pseudomonadati</taxon>
        <taxon>Pseudomonadota</taxon>
        <taxon>Alphaproteobacteria</taxon>
        <taxon>Caulobacterales</taxon>
        <taxon>Caulobacteraceae</taxon>
        <taxon>Phenylobacterium</taxon>
    </lineage>
</organism>
<dbReference type="InterPro" id="IPR015870">
    <property type="entry name" value="UDP-acyl_N-AcGlcN_deAcase_N"/>
</dbReference>
<dbReference type="InterPro" id="IPR020568">
    <property type="entry name" value="Ribosomal_Su5_D2-typ_SF"/>
</dbReference>
<sequence>MAADAFQHGSFQHTVRTPALFAGIGVHTGAYTRVAVRPAPADTGIVYVRTDVQDRDNRVPATGEAVCKTQLGTVIGNAAGVTVSTIEHLMAAFAMLGVDNAVVELDGPEMPIMDGSSLPFVQILDRAGKRAQERPRRFIHILDAVEVVDGDKRAALKPSARFEMAFEIRFPSAVIGRQAIDMGMDEAAFRRELADCRTFGFLHEVEALRRMGLARGGSLDNAVVIEGDRILNPEGLRRSDEFVRHKALDAIGDLYVLGMPILGRFEGELAGHALNNQLVRALLARPDAWQVITLVDEIAEAV</sequence>
<feature type="binding site" evidence="12">
    <location>
        <position position="245"/>
    </location>
    <ligand>
        <name>Zn(2+)</name>
        <dbReference type="ChEBI" id="CHEBI:29105"/>
    </ligand>
</feature>
<comment type="function">
    <text evidence="2 12">Catalyzes the hydrolysis of UDP-3-O-myristoyl-N-acetylglucosamine to form UDP-3-O-myristoylglucosamine and acetate, the committed step in lipid A biosynthesis.</text>
</comment>
<evidence type="ECO:0000313" key="13">
    <source>
        <dbReference type="EMBL" id="RAK51276.1"/>
    </source>
</evidence>
<dbReference type="Proteomes" id="UP000249725">
    <property type="component" value="Unassembled WGS sequence"/>
</dbReference>
<dbReference type="GO" id="GO:0009245">
    <property type="term" value="P:lipid A biosynthetic process"/>
    <property type="evidence" value="ECO:0007669"/>
    <property type="project" value="UniProtKB-UniRule"/>
</dbReference>
<dbReference type="SUPFAM" id="SSF54211">
    <property type="entry name" value="Ribosomal protein S5 domain 2-like"/>
    <property type="match status" value="2"/>
</dbReference>
<reference evidence="14" key="1">
    <citation type="submission" date="2018-05" db="EMBL/GenBank/DDBJ databases">
        <authorList>
            <person name="Li X."/>
        </authorList>
    </citation>
    <scope>NUCLEOTIDE SEQUENCE [LARGE SCALE GENOMIC DNA]</scope>
    <source>
        <strain evidence="14">YIM 73061</strain>
    </source>
</reference>
<name>A0A328AAQ4_9CAUL</name>
<evidence type="ECO:0000256" key="10">
    <source>
        <dbReference type="ARBA" id="ARBA00023098"/>
    </source>
</evidence>
<keyword evidence="14" id="KW-1185">Reference proteome</keyword>
<comment type="similarity">
    <text evidence="12">Belongs to the LpxC family.</text>
</comment>
<dbReference type="AlphaFoldDB" id="A0A328AAQ4"/>
<keyword evidence="5 12" id="KW-0444">Lipid biosynthesis</keyword>